<keyword evidence="10" id="KW-1185">Reference proteome</keyword>
<comment type="caution">
    <text evidence="9">The sequence shown here is derived from an EMBL/GenBank/DDBJ whole genome shotgun (WGS) entry which is preliminary data.</text>
</comment>
<keyword evidence="3 6" id="KW-0238">DNA-binding</keyword>
<dbReference type="InterPro" id="IPR036960">
    <property type="entry name" value="T-box_sf"/>
</dbReference>
<dbReference type="PANTHER" id="PTHR11267:SF201">
    <property type="entry name" value="T-BOX DOMAIN-CONTAINING PROTEIN"/>
    <property type="match status" value="1"/>
</dbReference>
<feature type="domain" description="T-box" evidence="8">
    <location>
        <begin position="201"/>
        <end position="284"/>
    </location>
</feature>
<dbReference type="PANTHER" id="PTHR11267">
    <property type="entry name" value="T-BOX PROTEIN-RELATED"/>
    <property type="match status" value="1"/>
</dbReference>
<evidence type="ECO:0000256" key="2">
    <source>
        <dbReference type="ARBA" id="ARBA00023015"/>
    </source>
</evidence>
<organism evidence="9 10">
    <name type="scientific">Owenia fusiformis</name>
    <name type="common">Polychaete worm</name>
    <dbReference type="NCBI Taxonomy" id="6347"/>
    <lineage>
        <taxon>Eukaryota</taxon>
        <taxon>Metazoa</taxon>
        <taxon>Spiralia</taxon>
        <taxon>Lophotrochozoa</taxon>
        <taxon>Annelida</taxon>
        <taxon>Polychaeta</taxon>
        <taxon>Sedentaria</taxon>
        <taxon>Canalipalpata</taxon>
        <taxon>Sabellida</taxon>
        <taxon>Oweniida</taxon>
        <taxon>Oweniidae</taxon>
        <taxon>Owenia</taxon>
    </lineage>
</organism>
<evidence type="ECO:0000256" key="5">
    <source>
        <dbReference type="ARBA" id="ARBA00023242"/>
    </source>
</evidence>
<dbReference type="GO" id="GO:0045893">
    <property type="term" value="P:positive regulation of DNA-templated transcription"/>
    <property type="evidence" value="ECO:0007669"/>
    <property type="project" value="InterPro"/>
</dbReference>
<protein>
    <recommendedName>
        <fullName evidence="8">T-box domain-containing protein</fullName>
    </recommendedName>
</protein>
<dbReference type="GO" id="GO:0000785">
    <property type="term" value="C:chromatin"/>
    <property type="evidence" value="ECO:0007669"/>
    <property type="project" value="TreeGrafter"/>
</dbReference>
<dbReference type="Proteomes" id="UP000749559">
    <property type="component" value="Unassembled WGS sequence"/>
</dbReference>
<accession>A0A8S4N123</accession>
<comment type="subcellular location">
    <subcellularLocation>
        <location evidence="1 6">Nucleus</location>
    </subcellularLocation>
</comment>
<dbReference type="PROSITE" id="PS01283">
    <property type="entry name" value="TBOX_1"/>
    <property type="match status" value="1"/>
</dbReference>
<dbReference type="GO" id="GO:0001708">
    <property type="term" value="P:cell fate specification"/>
    <property type="evidence" value="ECO:0007669"/>
    <property type="project" value="TreeGrafter"/>
</dbReference>
<dbReference type="Pfam" id="PF00907">
    <property type="entry name" value="T-box"/>
    <property type="match status" value="1"/>
</dbReference>
<feature type="region of interest" description="Disordered" evidence="7">
    <location>
        <begin position="1"/>
        <end position="21"/>
    </location>
</feature>
<dbReference type="GO" id="GO:0000978">
    <property type="term" value="F:RNA polymerase II cis-regulatory region sequence-specific DNA binding"/>
    <property type="evidence" value="ECO:0007669"/>
    <property type="project" value="InterPro"/>
</dbReference>
<evidence type="ECO:0000256" key="3">
    <source>
        <dbReference type="ARBA" id="ARBA00023125"/>
    </source>
</evidence>
<reference evidence="9" key="1">
    <citation type="submission" date="2022-03" db="EMBL/GenBank/DDBJ databases">
        <authorList>
            <person name="Martin C."/>
        </authorList>
    </citation>
    <scope>NUCLEOTIDE SEQUENCE</scope>
</reference>
<keyword evidence="4" id="KW-0804">Transcription</keyword>
<dbReference type="EMBL" id="CAIIXF020000001">
    <property type="protein sequence ID" value="CAH1774926.1"/>
    <property type="molecule type" value="Genomic_DNA"/>
</dbReference>
<sequence length="284" mass="31862">MIKSRICLEGDDSSSHNSDDQDEVFYDEAILPKSISQNNQIQSDAKNAFAKNGNNAFKNALQNLTNYSYSQGVETNGHVNEYKIEQSPSVIAALQNVTRARNEAQIMAGQYPREPNMANLMASKGNAMQLNEHNQQVAEQIPYAVRQNNGITGPPRNISPQHQQATYPYNGMPDQRMRSTGIGSPPGIANASSTGTAKIHLCNQELWQRFHQHTTEMIITKQGRRMFPVFQLSVSGLDPQKHYNVFVDMIVADPNHWKFQAGKWTPCGQADQMHHNGRVYLHPD</sequence>
<evidence type="ECO:0000313" key="10">
    <source>
        <dbReference type="Proteomes" id="UP000749559"/>
    </source>
</evidence>
<evidence type="ECO:0000256" key="1">
    <source>
        <dbReference type="ARBA" id="ARBA00004123"/>
    </source>
</evidence>
<gene>
    <name evidence="9" type="ORF">OFUS_LOCUS2293</name>
</gene>
<dbReference type="InterPro" id="IPR001699">
    <property type="entry name" value="TF_T-box"/>
</dbReference>
<dbReference type="PRINTS" id="PR00937">
    <property type="entry name" value="TBOX"/>
</dbReference>
<evidence type="ECO:0000256" key="4">
    <source>
        <dbReference type="ARBA" id="ARBA00023163"/>
    </source>
</evidence>
<dbReference type="GO" id="GO:0005634">
    <property type="term" value="C:nucleus"/>
    <property type="evidence" value="ECO:0007669"/>
    <property type="project" value="UniProtKB-SubCell"/>
</dbReference>
<dbReference type="Gene3D" id="2.60.40.820">
    <property type="entry name" value="Transcription factor, T-box"/>
    <property type="match status" value="1"/>
</dbReference>
<dbReference type="InterPro" id="IPR018186">
    <property type="entry name" value="TF_T-box_CS"/>
</dbReference>
<evidence type="ECO:0000259" key="8">
    <source>
        <dbReference type="PROSITE" id="PS50252"/>
    </source>
</evidence>
<dbReference type="SUPFAM" id="SSF49417">
    <property type="entry name" value="p53-like transcription factors"/>
    <property type="match status" value="1"/>
</dbReference>
<name>A0A8S4N123_OWEFU</name>
<dbReference type="InterPro" id="IPR008967">
    <property type="entry name" value="p53-like_TF_DNA-bd_sf"/>
</dbReference>
<dbReference type="PROSITE" id="PS50252">
    <property type="entry name" value="TBOX_3"/>
    <property type="match status" value="1"/>
</dbReference>
<dbReference type="InterPro" id="IPR046360">
    <property type="entry name" value="T-box_DNA-bd"/>
</dbReference>
<evidence type="ECO:0000256" key="6">
    <source>
        <dbReference type="PROSITE-ProRule" id="PRU00201"/>
    </source>
</evidence>
<comment type="caution">
    <text evidence="6">Lacks conserved residue(s) required for the propagation of feature annotation.</text>
</comment>
<feature type="non-terminal residue" evidence="9">
    <location>
        <position position="284"/>
    </location>
</feature>
<keyword evidence="2" id="KW-0805">Transcription regulation</keyword>
<dbReference type="SMART" id="SM00425">
    <property type="entry name" value="TBOX"/>
    <property type="match status" value="1"/>
</dbReference>
<proteinExistence type="predicted"/>
<dbReference type="OrthoDB" id="7442607at2759"/>
<evidence type="ECO:0000256" key="7">
    <source>
        <dbReference type="SAM" id="MobiDB-lite"/>
    </source>
</evidence>
<dbReference type="GO" id="GO:0000981">
    <property type="term" value="F:DNA-binding transcription factor activity, RNA polymerase II-specific"/>
    <property type="evidence" value="ECO:0007669"/>
    <property type="project" value="TreeGrafter"/>
</dbReference>
<dbReference type="AlphaFoldDB" id="A0A8S4N123"/>
<evidence type="ECO:0000313" key="9">
    <source>
        <dbReference type="EMBL" id="CAH1774926.1"/>
    </source>
</evidence>
<keyword evidence="5 6" id="KW-0539">Nucleus</keyword>